<feature type="region of interest" description="Disordered" evidence="1">
    <location>
        <begin position="371"/>
        <end position="399"/>
    </location>
</feature>
<sequence length="579" mass="61850">MPLQNRPPSPLDDSPSSPTQSPPFSHPPQTSPDNSPTRPLLRPSHSDPDSGIAIPFEQLTLHDREQSMKQQQQQYASQNHHYRATHPDSHAPAISAKQECWDNRRPQEGGSGYADSIPQWGASTQHGHVSSRPRPLHSPSAAAISRPALPRRNSSFSKRHASFDTPREVPLPYMTHSHHLSYSSTGNAARSHSQSYAQPSVMTDSDPTYVYDCPPPSGAGSDHAGSASSSSTDTLLSTSSPSSSTSAPPTGRVDTPMDTGAITGAGGSSYFVDMPTVASSSQLSLGAPSGQSTNSRNPPSPILPFSRPYSSPDAYGTRQYPARIHSPTPVRPTGMPDRSSTASLPLPLHTPYHTLPPFASASLTEDREMDPLPLQYSSSSSSSATSASASTPSPSMSMQSSFAVPARYRSPSVGSDWAHERSVSPPISRFLDRTFSSAAYSPYSLMPAPVAAPSPDTDSFPPPAPPVVLTPPPPPLSEETSMRAPHEPFLAPAPAPNDSYIAVETNLREYCLLVRLPGFRRDAILNAPTLFLPSSIAALDSDPLFISHNNASLPFAYLRVSGIGVDREDRPVGYPLSPH</sequence>
<feature type="compositionally biased region" description="Low complexity" evidence="1">
    <location>
        <begin position="377"/>
        <end position="399"/>
    </location>
</feature>
<gene>
    <name evidence="2" type="ORF">FIBRA_00670</name>
</gene>
<proteinExistence type="predicted"/>
<dbReference type="GeneID" id="24093579"/>
<organism evidence="2 3">
    <name type="scientific">Fibroporia radiculosa</name>
    <dbReference type="NCBI Taxonomy" id="599839"/>
    <lineage>
        <taxon>Eukaryota</taxon>
        <taxon>Fungi</taxon>
        <taxon>Dikarya</taxon>
        <taxon>Basidiomycota</taxon>
        <taxon>Agaricomycotina</taxon>
        <taxon>Agaricomycetes</taxon>
        <taxon>Polyporales</taxon>
        <taxon>Fibroporiaceae</taxon>
        <taxon>Fibroporia</taxon>
    </lineage>
</organism>
<feature type="compositionally biased region" description="Low complexity" evidence="1">
    <location>
        <begin position="218"/>
        <end position="251"/>
    </location>
</feature>
<feature type="region of interest" description="Disordered" evidence="1">
    <location>
        <begin position="281"/>
        <end position="348"/>
    </location>
</feature>
<feature type="compositionally biased region" description="Pro residues" evidence="1">
    <location>
        <begin position="20"/>
        <end position="30"/>
    </location>
</feature>
<dbReference type="RefSeq" id="XP_012177951.1">
    <property type="nucleotide sequence ID" value="XM_012322561.1"/>
</dbReference>
<feature type="region of interest" description="Disordered" evidence="1">
    <location>
        <begin position="1"/>
        <end position="266"/>
    </location>
</feature>
<dbReference type="AlphaFoldDB" id="J4G0J4"/>
<dbReference type="InParanoid" id="J4G0J4"/>
<keyword evidence="3" id="KW-1185">Reference proteome</keyword>
<feature type="compositionally biased region" description="Polar residues" evidence="1">
    <location>
        <begin position="281"/>
        <end position="297"/>
    </location>
</feature>
<name>J4G0J4_9APHY</name>
<dbReference type="Proteomes" id="UP000006352">
    <property type="component" value="Unassembled WGS sequence"/>
</dbReference>
<evidence type="ECO:0000256" key="1">
    <source>
        <dbReference type="SAM" id="MobiDB-lite"/>
    </source>
</evidence>
<evidence type="ECO:0000313" key="2">
    <source>
        <dbReference type="EMBL" id="CCL98668.1"/>
    </source>
</evidence>
<dbReference type="OrthoDB" id="1431247at2759"/>
<accession>J4G0J4</accession>
<dbReference type="HOGENOM" id="CLU_470930_0_0_1"/>
<feature type="compositionally biased region" description="Polar residues" evidence="1">
    <location>
        <begin position="180"/>
        <end position="206"/>
    </location>
</feature>
<evidence type="ECO:0000313" key="3">
    <source>
        <dbReference type="Proteomes" id="UP000006352"/>
    </source>
</evidence>
<feature type="compositionally biased region" description="Pro residues" evidence="1">
    <location>
        <begin position="1"/>
        <end position="10"/>
    </location>
</feature>
<dbReference type="EMBL" id="HE796896">
    <property type="protein sequence ID" value="CCL98668.1"/>
    <property type="molecule type" value="Genomic_DNA"/>
</dbReference>
<reference evidence="2 3" key="1">
    <citation type="journal article" date="2012" name="Appl. Environ. Microbiol.">
        <title>Short-read sequencing for genomic analysis of the brown rot fungus Fibroporia radiculosa.</title>
        <authorList>
            <person name="Tang J.D."/>
            <person name="Perkins A.D."/>
            <person name="Sonstegard T.S."/>
            <person name="Schroeder S.G."/>
            <person name="Burgess S.C."/>
            <person name="Diehl S.V."/>
        </authorList>
    </citation>
    <scope>NUCLEOTIDE SEQUENCE [LARGE SCALE GENOMIC DNA]</scope>
    <source>
        <strain evidence="2 3">TFFH 294</strain>
    </source>
</reference>
<protein>
    <submittedName>
        <fullName evidence="2">Uncharacterized protein</fullName>
    </submittedName>
</protein>